<proteinExistence type="predicted"/>
<keyword evidence="3" id="KW-1185">Reference proteome</keyword>
<keyword evidence="1" id="KW-0732">Signal</keyword>
<sequence>MKRFFIGAALLFSSYNLAYANDELEAFAQEVAKIQNISPEVAMQAVKQTDEMGEIVADIRDTLRGRVAGIYTEYSPKFTVVVRLKGNGSPPKKAYDLAQKYPIRFETGSKFTVEELVESYDRNFEQIKALVPSVQGIGVDEKNGQIVISILNKDDQNNQAKNQIKKLLGKPVKFEVQESETVDANLRAGSKILSNSYCTSGFIVKHTNGTIGMSTSAHCEGVHTYIDTAGNKTKLTLIPNTELKNSRQDVEIHTNANKTGLAEFYGENNKITKVTGRISRASTTAGMAACHQGAKTGYSCGIIDQTNYKPAYGEACGRQVCDSTWVTVKPASANTLACLQGDSGGPVFNGTKALGLLKGTSASGANKGQCNFFIYMTMDYLPTGWSVLYAK</sequence>
<dbReference type="Gene3D" id="2.40.10.10">
    <property type="entry name" value="Trypsin-like serine proteases"/>
    <property type="match status" value="2"/>
</dbReference>
<dbReference type="CDD" id="cd21112">
    <property type="entry name" value="alphaLP-like"/>
    <property type="match status" value="1"/>
</dbReference>
<organism evidence="2 3">
    <name type="scientific">Moraxella canis</name>
    <dbReference type="NCBI Taxonomy" id="90239"/>
    <lineage>
        <taxon>Bacteria</taxon>
        <taxon>Pseudomonadati</taxon>
        <taxon>Pseudomonadota</taxon>
        <taxon>Gammaproteobacteria</taxon>
        <taxon>Moraxellales</taxon>
        <taxon>Moraxellaceae</taxon>
        <taxon>Moraxella</taxon>
    </lineage>
</organism>
<dbReference type="InterPro" id="IPR043504">
    <property type="entry name" value="Peptidase_S1_PA_chymotrypsin"/>
</dbReference>
<dbReference type="EMBL" id="CP139961">
    <property type="protein sequence ID" value="WQE04897.1"/>
    <property type="molecule type" value="Genomic_DNA"/>
</dbReference>
<dbReference type="RefSeq" id="WP_114801239.1">
    <property type="nucleotide sequence ID" value="NZ_CP139961.1"/>
</dbReference>
<name>A0ABZ0X0S3_9GAMM</name>
<reference evidence="2 3" key="1">
    <citation type="submission" date="2023-12" db="EMBL/GenBank/DDBJ databases">
        <title>Genome sequencing and assembly of bacterial species from a model synthetic community.</title>
        <authorList>
            <person name="Hogle S.L."/>
        </authorList>
    </citation>
    <scope>NUCLEOTIDE SEQUENCE [LARGE SCALE GENOMIC DNA]</scope>
    <source>
        <strain evidence="2 3">HAMBI_2792</strain>
    </source>
</reference>
<dbReference type="InterPro" id="IPR009003">
    <property type="entry name" value="Peptidase_S1_PA"/>
</dbReference>
<dbReference type="SUPFAM" id="SSF50494">
    <property type="entry name" value="Trypsin-like serine proteases"/>
    <property type="match status" value="1"/>
</dbReference>
<evidence type="ECO:0000313" key="3">
    <source>
        <dbReference type="Proteomes" id="UP001324384"/>
    </source>
</evidence>
<accession>A0ABZ0X0S3</accession>
<protein>
    <submittedName>
        <fullName evidence="2">S1 family peptidase</fullName>
    </submittedName>
</protein>
<feature type="chain" id="PRO_5047195953" evidence="1">
    <location>
        <begin position="21"/>
        <end position="391"/>
    </location>
</feature>
<gene>
    <name evidence="2" type="ORF">U0021_04800</name>
</gene>
<feature type="signal peptide" evidence="1">
    <location>
        <begin position="1"/>
        <end position="20"/>
    </location>
</feature>
<evidence type="ECO:0000313" key="2">
    <source>
        <dbReference type="EMBL" id="WQE04897.1"/>
    </source>
</evidence>
<evidence type="ECO:0000256" key="1">
    <source>
        <dbReference type="SAM" id="SignalP"/>
    </source>
</evidence>
<dbReference type="Proteomes" id="UP001324384">
    <property type="component" value="Chromosome"/>
</dbReference>